<dbReference type="Proteomes" id="UP001327027">
    <property type="component" value="Unassembled WGS sequence"/>
</dbReference>
<dbReference type="EC" id="3.4.-.-" evidence="8"/>
<evidence type="ECO:0000256" key="1">
    <source>
        <dbReference type="ARBA" id="ARBA00008136"/>
    </source>
</evidence>
<sequence length="233" mass="26997">MFKKVSNIAKKELIEREIGATFRFPKLYVPNPVIDGTEESTLSIVTMDNPKRISYAIWGILPNNYVDEWEDFQKVFSTLSVSKENLNSDGFFQEPFRKRRCLIIVTGFFIYHLYNGSLHPYYVYQSNKKPFCLGGIYNILDDGFITCSMLLTKASGIINKIQNLNTNMPILIPKKSYQTWLDPESKTDKINNIINDSEIPKFYAHPIAKEFFKNNISYDSMLAPVYYKNIPLP</sequence>
<dbReference type="InterPro" id="IPR036590">
    <property type="entry name" value="SRAP-like"/>
</dbReference>
<evidence type="ECO:0000313" key="11">
    <source>
        <dbReference type="Proteomes" id="UP001327027"/>
    </source>
</evidence>
<gene>
    <name evidence="10" type="ORF">U6A24_10705</name>
</gene>
<evidence type="ECO:0000256" key="7">
    <source>
        <dbReference type="ARBA" id="ARBA00023239"/>
    </source>
</evidence>
<dbReference type="Pfam" id="PF02586">
    <property type="entry name" value="SRAP"/>
    <property type="match status" value="1"/>
</dbReference>
<dbReference type="PANTHER" id="PTHR13604:SF0">
    <property type="entry name" value="ABASIC SITE PROCESSING PROTEIN HMCES"/>
    <property type="match status" value="1"/>
</dbReference>
<comment type="caution">
    <text evidence="10">The sequence shown here is derived from an EMBL/GenBank/DDBJ whole genome shotgun (WGS) entry which is preliminary data.</text>
</comment>
<keyword evidence="11" id="KW-1185">Reference proteome</keyword>
<evidence type="ECO:0000256" key="8">
    <source>
        <dbReference type="RuleBase" id="RU364100"/>
    </source>
</evidence>
<keyword evidence="5" id="KW-0190">Covalent protein-DNA linkage</keyword>
<feature type="transmembrane region" description="Helical" evidence="9">
    <location>
        <begin position="101"/>
        <end position="122"/>
    </location>
</feature>
<accession>A0ABU5ZVN8</accession>
<dbReference type="Gene3D" id="3.90.1680.10">
    <property type="entry name" value="SOS response associated peptidase-like"/>
    <property type="match status" value="1"/>
</dbReference>
<evidence type="ECO:0000256" key="9">
    <source>
        <dbReference type="SAM" id="Phobius"/>
    </source>
</evidence>
<name>A0ABU5ZVN8_9FLAO</name>
<evidence type="ECO:0000313" key="10">
    <source>
        <dbReference type="EMBL" id="MEB3345933.1"/>
    </source>
</evidence>
<evidence type="ECO:0000256" key="6">
    <source>
        <dbReference type="ARBA" id="ARBA00023125"/>
    </source>
</evidence>
<evidence type="ECO:0000256" key="5">
    <source>
        <dbReference type="ARBA" id="ARBA00023124"/>
    </source>
</evidence>
<keyword evidence="2 8" id="KW-0645">Protease</keyword>
<dbReference type="PANTHER" id="PTHR13604">
    <property type="entry name" value="DC12-RELATED"/>
    <property type="match status" value="1"/>
</dbReference>
<dbReference type="SUPFAM" id="SSF143081">
    <property type="entry name" value="BB1717-like"/>
    <property type="match status" value="1"/>
</dbReference>
<dbReference type="InterPro" id="IPR003738">
    <property type="entry name" value="SRAP"/>
</dbReference>
<organism evidence="10 11">
    <name type="scientific">Aquimarina gracilis</name>
    <dbReference type="NCBI Taxonomy" id="874422"/>
    <lineage>
        <taxon>Bacteria</taxon>
        <taxon>Pseudomonadati</taxon>
        <taxon>Bacteroidota</taxon>
        <taxon>Flavobacteriia</taxon>
        <taxon>Flavobacteriales</taxon>
        <taxon>Flavobacteriaceae</taxon>
        <taxon>Aquimarina</taxon>
    </lineage>
</organism>
<reference evidence="10 11" key="1">
    <citation type="journal article" date="2013" name="Int. J. Syst. Evol. Microbiol.">
        <title>Aquimarina gracilis sp. nov., isolated from the gut microflora of a mussel, Mytilus coruscus, and emended description of Aquimarina spongiae.</title>
        <authorList>
            <person name="Park S.C."/>
            <person name="Choe H.N."/>
            <person name="Baik K.S."/>
            <person name="Seong C.N."/>
        </authorList>
    </citation>
    <scope>NUCLEOTIDE SEQUENCE [LARGE SCALE GENOMIC DNA]</scope>
    <source>
        <strain evidence="10 11">PSC32</strain>
    </source>
</reference>
<proteinExistence type="inferred from homology"/>
<keyword evidence="9" id="KW-1133">Transmembrane helix</keyword>
<protein>
    <recommendedName>
        <fullName evidence="8">Abasic site processing protein</fullName>
        <ecNumber evidence="8">3.4.-.-</ecNumber>
    </recommendedName>
</protein>
<keyword evidence="9" id="KW-0472">Membrane</keyword>
<keyword evidence="4 8" id="KW-0378">Hydrolase</keyword>
<dbReference type="EMBL" id="JAYKLX010000005">
    <property type="protein sequence ID" value="MEB3345933.1"/>
    <property type="molecule type" value="Genomic_DNA"/>
</dbReference>
<keyword evidence="3" id="KW-0227">DNA damage</keyword>
<evidence type="ECO:0000256" key="3">
    <source>
        <dbReference type="ARBA" id="ARBA00022763"/>
    </source>
</evidence>
<keyword evidence="6" id="KW-0238">DNA-binding</keyword>
<evidence type="ECO:0000256" key="4">
    <source>
        <dbReference type="ARBA" id="ARBA00022801"/>
    </source>
</evidence>
<dbReference type="RefSeq" id="WP_324179963.1">
    <property type="nucleotide sequence ID" value="NZ_BAABAW010000006.1"/>
</dbReference>
<comment type="similarity">
    <text evidence="1 8">Belongs to the SOS response-associated peptidase family.</text>
</comment>
<keyword evidence="9" id="KW-0812">Transmembrane</keyword>
<keyword evidence="7" id="KW-0456">Lyase</keyword>
<evidence type="ECO:0000256" key="2">
    <source>
        <dbReference type="ARBA" id="ARBA00022670"/>
    </source>
</evidence>